<organism evidence="1 2">
    <name type="scientific">Mangrovimicrobium sediminis</name>
    <dbReference type="NCBI Taxonomy" id="2562682"/>
    <lineage>
        <taxon>Bacteria</taxon>
        <taxon>Pseudomonadati</taxon>
        <taxon>Pseudomonadota</taxon>
        <taxon>Gammaproteobacteria</taxon>
        <taxon>Cellvibrionales</taxon>
        <taxon>Halieaceae</taxon>
        <taxon>Mangrovimicrobium</taxon>
    </lineage>
</organism>
<evidence type="ECO:0000313" key="2">
    <source>
        <dbReference type="Proteomes" id="UP000298050"/>
    </source>
</evidence>
<protein>
    <submittedName>
        <fullName evidence="1">Uncharacterized protein</fullName>
    </submittedName>
</protein>
<sequence>MPACENTEVTMAKYETKSLSRNQFLTVAVNLLHKALVESPRTDAKNLFKALAQGKRVALTNVQMEDKSTVRFDLALDHTEFHGNFNYSAFRASTRTLMANIAAAVQEDKEVSTFGAENNEDKMIFGIPAVTMEEGQPTVMVLAADLGGRDASVLLHLMYLGHEQFQQAAADGAA</sequence>
<dbReference type="OrthoDB" id="5735057at2"/>
<gene>
    <name evidence="1" type="ORF">E4634_00285</name>
</gene>
<name>A0A4Z0M9G1_9GAMM</name>
<keyword evidence="2" id="KW-1185">Reference proteome</keyword>
<proteinExistence type="predicted"/>
<dbReference type="AlphaFoldDB" id="A0A4Z0M9G1"/>
<accession>A0A4Z0M9G1</accession>
<evidence type="ECO:0000313" key="1">
    <source>
        <dbReference type="EMBL" id="TGD76026.1"/>
    </source>
</evidence>
<comment type="caution">
    <text evidence="1">The sequence shown here is derived from an EMBL/GenBank/DDBJ whole genome shotgun (WGS) entry which is preliminary data.</text>
</comment>
<dbReference type="RefSeq" id="WP_135440604.1">
    <property type="nucleotide sequence ID" value="NZ_SRLE01000001.1"/>
</dbReference>
<dbReference type="EMBL" id="SRLE01000001">
    <property type="protein sequence ID" value="TGD76026.1"/>
    <property type="molecule type" value="Genomic_DNA"/>
</dbReference>
<reference evidence="1 2" key="1">
    <citation type="submission" date="2019-04" db="EMBL/GenBank/DDBJ databases">
        <title>Taxonomy of novel Haliea sp. from mangrove soil of West Coast of India.</title>
        <authorList>
            <person name="Verma A."/>
            <person name="Kumar P."/>
            <person name="Krishnamurthi S."/>
        </authorList>
    </citation>
    <scope>NUCLEOTIDE SEQUENCE [LARGE SCALE GENOMIC DNA]</scope>
    <source>
        <strain evidence="1 2">SAOS-164</strain>
    </source>
</reference>
<dbReference type="Proteomes" id="UP000298050">
    <property type="component" value="Unassembled WGS sequence"/>
</dbReference>